<dbReference type="Gene3D" id="2.20.28.160">
    <property type="match status" value="1"/>
</dbReference>
<evidence type="ECO:0000313" key="3">
    <source>
        <dbReference type="Proteomes" id="UP000438914"/>
    </source>
</evidence>
<dbReference type="Pfam" id="PF00498">
    <property type="entry name" value="FHA"/>
    <property type="match status" value="1"/>
</dbReference>
<dbReference type="Proteomes" id="UP000438914">
    <property type="component" value="Unassembled WGS sequence"/>
</dbReference>
<organism evidence="2 3">
    <name type="scientific">Hallella mizrahii</name>
    <dbReference type="NCBI Taxonomy" id="2606637"/>
    <lineage>
        <taxon>Bacteria</taxon>
        <taxon>Pseudomonadati</taxon>
        <taxon>Bacteroidota</taxon>
        <taxon>Bacteroidia</taxon>
        <taxon>Bacteroidales</taxon>
        <taxon>Prevotellaceae</taxon>
        <taxon>Hallella</taxon>
    </lineage>
</organism>
<dbReference type="PROSITE" id="PS50006">
    <property type="entry name" value="FHA_DOMAIN"/>
    <property type="match status" value="1"/>
</dbReference>
<gene>
    <name evidence="2" type="ORF">FYJ73_01220</name>
</gene>
<evidence type="ECO:0000313" key="2">
    <source>
        <dbReference type="EMBL" id="MST83317.1"/>
    </source>
</evidence>
<protein>
    <submittedName>
        <fullName evidence="2">FHA domain-containing protein</fullName>
    </submittedName>
</protein>
<reference evidence="2 3" key="1">
    <citation type="submission" date="2019-08" db="EMBL/GenBank/DDBJ databases">
        <title>In-depth cultivation of the pig gut microbiome towards novel bacterial diversity and tailored functional studies.</title>
        <authorList>
            <person name="Wylensek D."/>
            <person name="Hitch T.C.A."/>
            <person name="Clavel T."/>
        </authorList>
    </citation>
    <scope>NUCLEOTIDE SEQUENCE [LARGE SCALE GENOMIC DNA]</scope>
    <source>
        <strain evidence="2 3">LKV-178-WT-2A</strain>
    </source>
</reference>
<dbReference type="InterPro" id="IPR008984">
    <property type="entry name" value="SMAD_FHA_dom_sf"/>
</dbReference>
<sequence>MKKIRCPKCGNVIYFDESEVDENGTFVTSCPECGKKVGVRLKIAKKSVAQAPLSKEEDKAASDSVVSPTVAEPSENFGKLVVIENRFHYKQEFPLHLGDNFIGRASRSSHVDCAIATDDPSMDMTHCVVNVSRDRNGRLKYILRDGPSNTGTFVGNELLGDHERRVIEDGTLFTLGATSIILSLE</sequence>
<feature type="domain" description="FHA" evidence="1">
    <location>
        <begin position="100"/>
        <end position="159"/>
    </location>
</feature>
<name>A0A7K0KBL3_9BACT</name>
<keyword evidence="3" id="KW-1185">Reference proteome</keyword>
<dbReference type="SUPFAM" id="SSF49879">
    <property type="entry name" value="SMAD/FHA domain"/>
    <property type="match status" value="1"/>
</dbReference>
<comment type="caution">
    <text evidence="2">The sequence shown here is derived from an EMBL/GenBank/DDBJ whole genome shotgun (WGS) entry which is preliminary data.</text>
</comment>
<accession>A0A7K0KBL3</accession>
<dbReference type="AlphaFoldDB" id="A0A7K0KBL3"/>
<dbReference type="CDD" id="cd00060">
    <property type="entry name" value="FHA"/>
    <property type="match status" value="1"/>
</dbReference>
<dbReference type="EMBL" id="VUNG01000002">
    <property type="protein sequence ID" value="MST83317.1"/>
    <property type="molecule type" value="Genomic_DNA"/>
</dbReference>
<dbReference type="Gene3D" id="2.60.200.20">
    <property type="match status" value="1"/>
</dbReference>
<dbReference type="InterPro" id="IPR000253">
    <property type="entry name" value="FHA_dom"/>
</dbReference>
<dbReference type="RefSeq" id="WP_154533009.1">
    <property type="nucleotide sequence ID" value="NZ_VUNG01000002.1"/>
</dbReference>
<proteinExistence type="predicted"/>
<evidence type="ECO:0000259" key="1">
    <source>
        <dbReference type="PROSITE" id="PS50006"/>
    </source>
</evidence>